<evidence type="ECO:0000256" key="6">
    <source>
        <dbReference type="SAM" id="MobiDB-lite"/>
    </source>
</evidence>
<keyword evidence="3 7" id="KW-1133">Transmembrane helix</keyword>
<evidence type="ECO:0000313" key="10">
    <source>
        <dbReference type="Proteomes" id="UP000830671"/>
    </source>
</evidence>
<accession>A0A9Q8SYB4</accession>
<dbReference type="KEGG" id="clup:CLUP02_11164"/>
<evidence type="ECO:0000256" key="3">
    <source>
        <dbReference type="ARBA" id="ARBA00022989"/>
    </source>
</evidence>
<dbReference type="Pfam" id="PF20684">
    <property type="entry name" value="Fung_rhodopsin"/>
    <property type="match status" value="1"/>
</dbReference>
<dbReference type="InterPro" id="IPR049326">
    <property type="entry name" value="Rhodopsin_dom_fungi"/>
</dbReference>
<evidence type="ECO:0000256" key="2">
    <source>
        <dbReference type="ARBA" id="ARBA00022692"/>
    </source>
</evidence>
<reference evidence="9" key="1">
    <citation type="journal article" date="2021" name="Mol. Plant Microbe Interact.">
        <title>Complete Genome Sequence of the Plant-Pathogenic Fungus Colletotrichum lupini.</title>
        <authorList>
            <person name="Baroncelli R."/>
            <person name="Pensec F."/>
            <person name="Da Lio D."/>
            <person name="Boufleur T."/>
            <person name="Vicente I."/>
            <person name="Sarrocco S."/>
            <person name="Picot A."/>
            <person name="Baraldi E."/>
            <person name="Sukno S."/>
            <person name="Thon M."/>
            <person name="Le Floch G."/>
        </authorList>
    </citation>
    <scope>NUCLEOTIDE SEQUENCE</scope>
    <source>
        <strain evidence="9">IMI 504893</strain>
    </source>
</reference>
<keyword evidence="4 7" id="KW-0472">Membrane</keyword>
<keyword evidence="2 7" id="KW-0812">Transmembrane</keyword>
<evidence type="ECO:0000256" key="7">
    <source>
        <dbReference type="SAM" id="Phobius"/>
    </source>
</evidence>
<dbReference type="Proteomes" id="UP000830671">
    <property type="component" value="Chromosome 5"/>
</dbReference>
<sequence>MNREQKRRGQFSPMVSIIFTIQSLPIYIISFVGIHFFIPLKHDAAQSSHLQPISKVAAPVFLSFPLLGTVGCPDPLSQLHSVCTAVDKKRAEKGLWSGFWVPVVGPLGTGGEGQTSRGSKMKHLALMDWMLGPLNVRPTSASRIIHSKCGRQGQGLLPIATSRDDNMAASPPKTPTMGDKVVIFPLEEPGQISVVAVSIVFIIIPTLMVILRLIARRMAHRDMDLSDWSIIAGLVFSNALQAISIVAVMQCGVGLHNAVIIPKYGVGPIVKFLKVLVAQQILWAISLSLCKISILLLYSKLFSTRFMILSARILAAFTMMWVMVTVLIAFFICIPLSDNWLLDLKNRHCGNQPAADGTMGVLNMITDIIVLVMPISHLWSLRLEMYKKVALIVTFSLGVFTCIVSALRLYYLANLVYLDVTFNIPNALIFSALEPGVGITLACIPFLRPLLGRSSYSTKGTANYYSSNGKSDGLSNRRSERQSDGFVLVDNLSQQHLREAEQNDSAPTMPSKVTYSRSSSVPDID</sequence>
<evidence type="ECO:0000256" key="1">
    <source>
        <dbReference type="ARBA" id="ARBA00004141"/>
    </source>
</evidence>
<comment type="subcellular location">
    <subcellularLocation>
        <location evidence="1">Membrane</location>
        <topology evidence="1">Multi-pass membrane protein</topology>
    </subcellularLocation>
</comment>
<protein>
    <submittedName>
        <fullName evidence="9">Integral membrane protein</fullName>
    </submittedName>
</protein>
<feature type="transmembrane region" description="Helical" evidence="7">
    <location>
        <begin position="313"/>
        <end position="337"/>
    </location>
</feature>
<feature type="transmembrane region" description="Helical" evidence="7">
    <location>
        <begin position="281"/>
        <end position="301"/>
    </location>
</feature>
<dbReference type="GO" id="GO:0016020">
    <property type="term" value="C:membrane"/>
    <property type="evidence" value="ECO:0007669"/>
    <property type="project" value="UniProtKB-SubCell"/>
</dbReference>
<evidence type="ECO:0000256" key="4">
    <source>
        <dbReference type="ARBA" id="ARBA00023136"/>
    </source>
</evidence>
<gene>
    <name evidence="9" type="ORF">CLUP02_11164</name>
</gene>
<dbReference type="EMBL" id="CP019477">
    <property type="protein sequence ID" value="UQC85665.1"/>
    <property type="molecule type" value="Genomic_DNA"/>
</dbReference>
<comment type="similarity">
    <text evidence="5">Belongs to the SAT4 family.</text>
</comment>
<dbReference type="AlphaFoldDB" id="A0A9Q8SYB4"/>
<feature type="compositionally biased region" description="Polar residues" evidence="6">
    <location>
        <begin position="503"/>
        <end position="525"/>
    </location>
</feature>
<evidence type="ECO:0000256" key="5">
    <source>
        <dbReference type="ARBA" id="ARBA00038359"/>
    </source>
</evidence>
<evidence type="ECO:0000259" key="8">
    <source>
        <dbReference type="Pfam" id="PF20684"/>
    </source>
</evidence>
<feature type="transmembrane region" description="Helical" evidence="7">
    <location>
        <begin position="227"/>
        <end position="249"/>
    </location>
</feature>
<feature type="transmembrane region" description="Helical" evidence="7">
    <location>
        <begin position="357"/>
        <end position="379"/>
    </location>
</feature>
<evidence type="ECO:0000313" key="9">
    <source>
        <dbReference type="EMBL" id="UQC85665.1"/>
    </source>
</evidence>
<dbReference type="RefSeq" id="XP_049147277.1">
    <property type="nucleotide sequence ID" value="XM_049290132.1"/>
</dbReference>
<feature type="domain" description="Rhodopsin" evidence="8">
    <location>
        <begin position="211"/>
        <end position="452"/>
    </location>
</feature>
<feature type="transmembrane region" description="Helical" evidence="7">
    <location>
        <begin position="192"/>
        <end position="215"/>
    </location>
</feature>
<feature type="transmembrane region" description="Helical" evidence="7">
    <location>
        <begin position="12"/>
        <end position="38"/>
    </location>
</feature>
<feature type="transmembrane region" description="Helical" evidence="7">
    <location>
        <begin position="391"/>
        <end position="412"/>
    </location>
</feature>
<dbReference type="PANTHER" id="PTHR33048:SF57">
    <property type="entry name" value="INTEGRAL MEMBRANE PROTEIN-RELATED"/>
    <property type="match status" value="1"/>
</dbReference>
<feature type="transmembrane region" description="Helical" evidence="7">
    <location>
        <begin position="424"/>
        <end position="447"/>
    </location>
</feature>
<name>A0A9Q8SYB4_9PEZI</name>
<dbReference type="GeneID" id="73345142"/>
<feature type="region of interest" description="Disordered" evidence="6">
    <location>
        <begin position="497"/>
        <end position="525"/>
    </location>
</feature>
<proteinExistence type="inferred from homology"/>
<keyword evidence="10" id="KW-1185">Reference proteome</keyword>
<dbReference type="PANTHER" id="PTHR33048">
    <property type="entry name" value="PTH11-LIKE INTEGRAL MEMBRANE PROTEIN (AFU_ORTHOLOGUE AFUA_5G11245)"/>
    <property type="match status" value="1"/>
</dbReference>
<dbReference type="InterPro" id="IPR052337">
    <property type="entry name" value="SAT4-like"/>
</dbReference>
<organism evidence="9 10">
    <name type="scientific">Colletotrichum lupini</name>
    <dbReference type="NCBI Taxonomy" id="145971"/>
    <lineage>
        <taxon>Eukaryota</taxon>
        <taxon>Fungi</taxon>
        <taxon>Dikarya</taxon>
        <taxon>Ascomycota</taxon>
        <taxon>Pezizomycotina</taxon>
        <taxon>Sordariomycetes</taxon>
        <taxon>Hypocreomycetidae</taxon>
        <taxon>Glomerellales</taxon>
        <taxon>Glomerellaceae</taxon>
        <taxon>Colletotrichum</taxon>
        <taxon>Colletotrichum acutatum species complex</taxon>
    </lineage>
</organism>